<gene>
    <name evidence="2" type="ORF">PT974_01610</name>
</gene>
<evidence type="ECO:0000256" key="1">
    <source>
        <dbReference type="SAM" id="MobiDB-lite"/>
    </source>
</evidence>
<feature type="compositionally biased region" description="Polar residues" evidence="1">
    <location>
        <begin position="1"/>
        <end position="10"/>
    </location>
</feature>
<evidence type="ECO:0000313" key="3">
    <source>
        <dbReference type="Proteomes" id="UP001338125"/>
    </source>
</evidence>
<sequence>MESGIETESTSELDRGAHSSSPPSTEPEALYIYFVSRHCGLCGFKIIEGDDVIAAKSDGSVSHTSQHTFKPCSDDGEVLEYSSCKRPIPHVADCFRDEHATGCHLTCFKTSSSLPRHQFIKAFEPTFELSPLQQSQRKQWLQRRLASHLLLTFCKLPIEILHQIAGYFVCEYAVAIADSVWKKRQEASTEFTISAPIRAMQTSIEGSNYIASLTNVVDGIGANVPHLSASVNVVYLQEDQLGVRRVLLTNSADSLPPIKKARSVW</sequence>
<dbReference type="Proteomes" id="UP001338125">
    <property type="component" value="Unassembled WGS sequence"/>
</dbReference>
<dbReference type="EMBL" id="JAVFKD010000001">
    <property type="protein sequence ID" value="KAK5999219.1"/>
    <property type="molecule type" value="Genomic_DNA"/>
</dbReference>
<protein>
    <submittedName>
        <fullName evidence="2">Uncharacterized protein</fullName>
    </submittedName>
</protein>
<comment type="caution">
    <text evidence="2">The sequence shown here is derived from an EMBL/GenBank/DDBJ whole genome shotgun (WGS) entry which is preliminary data.</text>
</comment>
<evidence type="ECO:0000313" key="2">
    <source>
        <dbReference type="EMBL" id="KAK5999219.1"/>
    </source>
</evidence>
<organism evidence="2 3">
    <name type="scientific">Cladobotryum mycophilum</name>
    <dbReference type="NCBI Taxonomy" id="491253"/>
    <lineage>
        <taxon>Eukaryota</taxon>
        <taxon>Fungi</taxon>
        <taxon>Dikarya</taxon>
        <taxon>Ascomycota</taxon>
        <taxon>Pezizomycotina</taxon>
        <taxon>Sordariomycetes</taxon>
        <taxon>Hypocreomycetidae</taxon>
        <taxon>Hypocreales</taxon>
        <taxon>Hypocreaceae</taxon>
        <taxon>Cladobotryum</taxon>
    </lineage>
</organism>
<reference evidence="2 3" key="1">
    <citation type="submission" date="2024-01" db="EMBL/GenBank/DDBJ databases">
        <title>Complete genome of Cladobotryum mycophilum ATHUM6906.</title>
        <authorList>
            <person name="Christinaki A.C."/>
            <person name="Myridakis A.I."/>
            <person name="Kouvelis V.N."/>
        </authorList>
    </citation>
    <scope>NUCLEOTIDE SEQUENCE [LARGE SCALE GENOMIC DNA]</scope>
    <source>
        <strain evidence="2 3">ATHUM6906</strain>
    </source>
</reference>
<name>A0ABR0T4G6_9HYPO</name>
<accession>A0ABR0T4G6</accession>
<feature type="region of interest" description="Disordered" evidence="1">
    <location>
        <begin position="1"/>
        <end position="24"/>
    </location>
</feature>
<proteinExistence type="predicted"/>
<keyword evidence="3" id="KW-1185">Reference proteome</keyword>